<accession>A0A916QHE6</accession>
<organism evidence="2 3">
    <name type="scientific">Lactobacillus corticis</name>
    <dbReference type="NCBI Taxonomy" id="2201249"/>
    <lineage>
        <taxon>Bacteria</taxon>
        <taxon>Bacillati</taxon>
        <taxon>Bacillota</taxon>
        <taxon>Bacilli</taxon>
        <taxon>Lactobacillales</taxon>
        <taxon>Lactobacillaceae</taxon>
        <taxon>Lactobacillus</taxon>
    </lineage>
</organism>
<dbReference type="SUPFAM" id="SSF55718">
    <property type="entry name" value="SCP-like"/>
    <property type="match status" value="1"/>
</dbReference>
<dbReference type="PROSITE" id="PS51186">
    <property type="entry name" value="GNAT"/>
    <property type="match status" value="1"/>
</dbReference>
<keyword evidence="3" id="KW-1185">Reference proteome</keyword>
<dbReference type="Gene3D" id="3.30.1050.10">
    <property type="entry name" value="SCP2 sterol-binding domain"/>
    <property type="match status" value="1"/>
</dbReference>
<proteinExistence type="predicted"/>
<dbReference type="InterPro" id="IPR051554">
    <property type="entry name" value="Acetyltransferase_Eis"/>
</dbReference>
<dbReference type="GO" id="GO:0030649">
    <property type="term" value="P:aminoglycoside antibiotic catabolic process"/>
    <property type="evidence" value="ECO:0007669"/>
    <property type="project" value="TreeGrafter"/>
</dbReference>
<dbReference type="GO" id="GO:0034069">
    <property type="term" value="F:aminoglycoside N-acetyltransferase activity"/>
    <property type="evidence" value="ECO:0007669"/>
    <property type="project" value="TreeGrafter"/>
</dbReference>
<comment type="caution">
    <text evidence="2">The sequence shown here is derived from an EMBL/GenBank/DDBJ whole genome shotgun (WGS) entry which is preliminary data.</text>
</comment>
<dbReference type="Proteomes" id="UP000677218">
    <property type="component" value="Unassembled WGS sequence"/>
</dbReference>
<dbReference type="PANTHER" id="PTHR37817:SF1">
    <property type="entry name" value="N-ACETYLTRANSFERASE EIS"/>
    <property type="match status" value="1"/>
</dbReference>
<dbReference type="RefSeq" id="WP_212781114.1">
    <property type="nucleotide sequence ID" value="NZ_BMAY01000010.1"/>
</dbReference>
<dbReference type="InterPro" id="IPR025559">
    <property type="entry name" value="Eis_dom"/>
</dbReference>
<gene>
    <name evidence="2" type="ORF">LCB40_13050</name>
</gene>
<dbReference type="Pfam" id="PF13527">
    <property type="entry name" value="Acetyltransf_9"/>
    <property type="match status" value="1"/>
</dbReference>
<feature type="domain" description="N-acetyltransferase" evidence="1">
    <location>
        <begin position="2"/>
        <end position="147"/>
    </location>
</feature>
<protein>
    <submittedName>
        <fullName evidence="2">Acetyltransferase</fullName>
    </submittedName>
</protein>
<dbReference type="SUPFAM" id="SSF55729">
    <property type="entry name" value="Acyl-CoA N-acyltransferases (Nat)"/>
    <property type="match status" value="1"/>
</dbReference>
<dbReference type="Gene3D" id="3.40.630.30">
    <property type="match status" value="2"/>
</dbReference>
<dbReference type="InterPro" id="IPR000182">
    <property type="entry name" value="GNAT_dom"/>
</dbReference>
<name>A0A916QHE6_9LACO</name>
<evidence type="ECO:0000313" key="3">
    <source>
        <dbReference type="Proteomes" id="UP000677218"/>
    </source>
</evidence>
<sequence length="385" mass="44723">MPNFKHLELSNLNEFYHLYLYAFNRQDSEYRRKFFTARYKMAHCYGLVDNEKLLSGMYALPFTARLHERDYKAAGIGDVMTYPEAGGRGYATKMLQKALHELHEDDYALAYLAPFSSQFYRRLGFEDVFQKHAAKVFSRDIHQLNLDRFTGKVERGTIPENVAVLQKLYQPKNGMIYRTAEWWNYLALKIGWKTAIYYNAAGAPEGYILYELEQKMHIQEWVCASSDAYFGLASFITGHSSVVEEIDFDFVDDNFSALFAEPAVVQQDIQPYMMARIVNVEQFLQNYDYLSNFDQVRVKVVDRVLPANGGVYLLSRKNGQNTVEHSNDGDLDLAISVNELTALMLGAHDLEWAKFHRSLDIQNREAAMDWGRSLRREKPEIRDYF</sequence>
<dbReference type="InterPro" id="IPR016181">
    <property type="entry name" value="Acyl_CoA_acyltransferase"/>
</dbReference>
<dbReference type="CDD" id="cd04301">
    <property type="entry name" value="NAT_SF"/>
    <property type="match status" value="1"/>
</dbReference>
<evidence type="ECO:0000259" key="1">
    <source>
        <dbReference type="PROSITE" id="PS51186"/>
    </source>
</evidence>
<reference evidence="2" key="1">
    <citation type="submission" date="2020-08" db="EMBL/GenBank/DDBJ databases">
        <title>Taxonomic study for Lactobacillus species isolated from hardwood bark.</title>
        <authorList>
            <person name="Tohno M."/>
            <person name="Tanizawa Y."/>
        </authorList>
    </citation>
    <scope>NUCLEOTIDE SEQUENCE</scope>
    <source>
        <strain evidence="2">B40</strain>
    </source>
</reference>
<dbReference type="PANTHER" id="PTHR37817">
    <property type="entry name" value="N-ACETYLTRANSFERASE EIS"/>
    <property type="match status" value="1"/>
</dbReference>
<dbReference type="InterPro" id="IPR041380">
    <property type="entry name" value="Acetyltransf_17"/>
</dbReference>
<dbReference type="InterPro" id="IPR036527">
    <property type="entry name" value="SCP2_sterol-bd_dom_sf"/>
</dbReference>
<dbReference type="AlphaFoldDB" id="A0A916QHE6"/>
<dbReference type="Pfam" id="PF17668">
    <property type="entry name" value="Acetyltransf_17"/>
    <property type="match status" value="1"/>
</dbReference>
<dbReference type="Pfam" id="PF13530">
    <property type="entry name" value="SCP2_2"/>
    <property type="match status" value="1"/>
</dbReference>
<dbReference type="EMBL" id="BMAY01000010">
    <property type="protein sequence ID" value="GFZ27425.1"/>
    <property type="molecule type" value="Genomic_DNA"/>
</dbReference>
<evidence type="ECO:0000313" key="2">
    <source>
        <dbReference type="EMBL" id="GFZ27425.1"/>
    </source>
</evidence>